<evidence type="ECO:0000313" key="2">
    <source>
        <dbReference type="EMBL" id="GBG10815.1"/>
    </source>
</evidence>
<reference evidence="2 3" key="1">
    <citation type="submission" date="2017-08" db="EMBL/GenBank/DDBJ databases">
        <title>Substantial Increase in Enzyme Production by Combined Drug-Resistance Mutations in Paenibacillus agaridevorans.</title>
        <authorList>
            <person name="Tanaka Y."/>
            <person name="Funane K."/>
            <person name="Hosaka T."/>
            <person name="Shiwa Y."/>
            <person name="Fujita N."/>
            <person name="Miyazaki T."/>
            <person name="Yoshikawa H."/>
            <person name="Murakami K."/>
            <person name="Kasahara K."/>
            <person name="Inaoka T."/>
            <person name="Hiraga Y."/>
            <person name="Ochi K."/>
        </authorList>
    </citation>
    <scope>NUCLEOTIDE SEQUENCE [LARGE SCALE GENOMIC DNA]</scope>
    <source>
        <strain evidence="2 3">T-3040</strain>
    </source>
</reference>
<dbReference type="SMART" id="SM00138">
    <property type="entry name" value="MeTrc"/>
    <property type="match status" value="1"/>
</dbReference>
<dbReference type="PROSITE" id="PS50123">
    <property type="entry name" value="CHER"/>
    <property type="match status" value="1"/>
</dbReference>
<name>A0A2R5EXG0_9BACL</name>
<dbReference type="EMBL" id="BDQX01000356">
    <property type="protein sequence ID" value="GBG10815.1"/>
    <property type="molecule type" value="Genomic_DNA"/>
</dbReference>
<dbReference type="Proteomes" id="UP000245202">
    <property type="component" value="Unassembled WGS sequence"/>
</dbReference>
<evidence type="ECO:0000313" key="3">
    <source>
        <dbReference type="Proteomes" id="UP000245202"/>
    </source>
</evidence>
<dbReference type="SUPFAM" id="SSF53335">
    <property type="entry name" value="S-adenosyl-L-methionine-dependent methyltransferases"/>
    <property type="match status" value="1"/>
</dbReference>
<dbReference type="Pfam" id="PF01739">
    <property type="entry name" value="CheR"/>
    <property type="match status" value="1"/>
</dbReference>
<dbReference type="Pfam" id="PF03705">
    <property type="entry name" value="CheR_N"/>
    <property type="match status" value="1"/>
</dbReference>
<dbReference type="GO" id="GO:0008757">
    <property type="term" value="F:S-adenosylmethionine-dependent methyltransferase activity"/>
    <property type="evidence" value="ECO:0007669"/>
    <property type="project" value="InterPro"/>
</dbReference>
<gene>
    <name evidence="2" type="ORF">PAT3040_05580</name>
</gene>
<dbReference type="InterPro" id="IPR000780">
    <property type="entry name" value="CheR_MeTrfase"/>
</dbReference>
<comment type="caution">
    <text evidence="2">The sequence shown here is derived from an EMBL/GenBank/DDBJ whole genome shotgun (WGS) entry which is preliminary data.</text>
</comment>
<dbReference type="PANTHER" id="PTHR24422:SF8">
    <property type="entry name" value="CHEMOTAXIS PROTEIN"/>
    <property type="match status" value="1"/>
</dbReference>
<dbReference type="InterPro" id="IPR022641">
    <property type="entry name" value="CheR_N"/>
</dbReference>
<protein>
    <submittedName>
        <fullName evidence="2">Chemotaxis protein CheR</fullName>
    </submittedName>
</protein>
<sequence length="309" mass="35726">MPEFESFDYARMGRRSDDFAAHEEAAAGDADDDIAITELEELEIDLLLEAIHRMRGFDFRNYLRSSLRRRIRHRMHLEGALTISSLQDRILHEEGCMERLLEDFSIKVTEMFRDPAFFQTFRSEVVPLLRQYDRLRIWNAGCATGEEVYSMAILLEEEGLLERTMIYATDMSRAAIALSKEGRFPLKRMQAYTKNYLQAGGSREFSAYYTTDHAYARFLPTLKNHMVFAQHNLVTDGSFNEFQVILCRNVLIYFNPALQSRVHGILNESLAPDGFLVLGSKESLLAPHRNGFTEFNPEQRIFRKSGDPI</sequence>
<keyword evidence="3" id="KW-1185">Reference proteome</keyword>
<dbReference type="InterPro" id="IPR022642">
    <property type="entry name" value="CheR_C"/>
</dbReference>
<dbReference type="InterPro" id="IPR050903">
    <property type="entry name" value="Bact_Chemotaxis_MeTrfase"/>
</dbReference>
<dbReference type="InterPro" id="IPR029063">
    <property type="entry name" value="SAM-dependent_MTases_sf"/>
</dbReference>
<dbReference type="SUPFAM" id="SSF47757">
    <property type="entry name" value="Chemotaxis receptor methyltransferase CheR, N-terminal domain"/>
    <property type="match status" value="1"/>
</dbReference>
<evidence type="ECO:0000259" key="1">
    <source>
        <dbReference type="PROSITE" id="PS50123"/>
    </source>
</evidence>
<feature type="domain" description="CheR-type methyltransferase" evidence="1">
    <location>
        <begin position="38"/>
        <end position="305"/>
    </location>
</feature>
<dbReference type="PRINTS" id="PR00996">
    <property type="entry name" value="CHERMTFRASE"/>
</dbReference>
<proteinExistence type="predicted"/>
<dbReference type="Gene3D" id="3.40.50.150">
    <property type="entry name" value="Vaccinia Virus protein VP39"/>
    <property type="match status" value="1"/>
</dbReference>
<dbReference type="PANTHER" id="PTHR24422">
    <property type="entry name" value="CHEMOTAXIS PROTEIN METHYLTRANSFERASE"/>
    <property type="match status" value="1"/>
</dbReference>
<dbReference type="AlphaFoldDB" id="A0A2R5EXG0"/>
<accession>A0A2R5EXG0</accession>
<organism evidence="2 3">
    <name type="scientific">Paenibacillus agaridevorans</name>
    <dbReference type="NCBI Taxonomy" id="171404"/>
    <lineage>
        <taxon>Bacteria</taxon>
        <taxon>Bacillati</taxon>
        <taxon>Bacillota</taxon>
        <taxon>Bacilli</taxon>
        <taxon>Bacillales</taxon>
        <taxon>Paenibacillaceae</taxon>
        <taxon>Paenibacillus</taxon>
    </lineage>
</organism>